<organism evidence="2 3">
    <name type="scientific">Microbispora maris</name>
    <dbReference type="NCBI Taxonomy" id="3144104"/>
    <lineage>
        <taxon>Bacteria</taxon>
        <taxon>Bacillati</taxon>
        <taxon>Actinomycetota</taxon>
        <taxon>Actinomycetes</taxon>
        <taxon>Streptosporangiales</taxon>
        <taxon>Streptosporangiaceae</taxon>
        <taxon>Microbispora</taxon>
    </lineage>
</organism>
<dbReference type="EMBL" id="JBDJAW010000091">
    <property type="protein sequence ID" value="MEN3541252.1"/>
    <property type="molecule type" value="Genomic_DNA"/>
</dbReference>
<gene>
    <name evidence="2" type="ORF">AAH991_39490</name>
</gene>
<sequence>MTRFRLLDGLRALLAAAVLTALIAGVPLALYALAGSPYPPICPAWARSVTR</sequence>
<evidence type="ECO:0000313" key="3">
    <source>
        <dbReference type="Proteomes" id="UP001447516"/>
    </source>
</evidence>
<name>A0ABV0B151_9ACTN</name>
<keyword evidence="1" id="KW-0812">Transmembrane</keyword>
<comment type="caution">
    <text evidence="2">The sequence shown here is derived from an EMBL/GenBank/DDBJ whole genome shotgun (WGS) entry which is preliminary data.</text>
</comment>
<dbReference type="Proteomes" id="UP001447516">
    <property type="component" value="Unassembled WGS sequence"/>
</dbReference>
<reference evidence="2 3" key="1">
    <citation type="submission" date="2024-05" db="EMBL/GenBank/DDBJ databases">
        <title>Microbispora sp.ZYX-F-249.</title>
        <authorList>
            <person name="Xie H."/>
        </authorList>
    </citation>
    <scope>NUCLEOTIDE SEQUENCE [LARGE SCALE GENOMIC DNA]</scope>
    <source>
        <strain evidence="2 3">ZYX-F-249</strain>
    </source>
</reference>
<keyword evidence="1" id="KW-1133">Transmembrane helix</keyword>
<evidence type="ECO:0008006" key="4">
    <source>
        <dbReference type="Google" id="ProtNLM"/>
    </source>
</evidence>
<keyword evidence="1" id="KW-0472">Membrane</keyword>
<accession>A0ABV0B151</accession>
<keyword evidence="3" id="KW-1185">Reference proteome</keyword>
<feature type="transmembrane region" description="Helical" evidence="1">
    <location>
        <begin position="12"/>
        <end position="34"/>
    </location>
</feature>
<evidence type="ECO:0000313" key="2">
    <source>
        <dbReference type="EMBL" id="MEN3541252.1"/>
    </source>
</evidence>
<dbReference type="RefSeq" id="WP_346231079.1">
    <property type="nucleotide sequence ID" value="NZ_JBDJAW010000091.1"/>
</dbReference>
<evidence type="ECO:0000256" key="1">
    <source>
        <dbReference type="SAM" id="Phobius"/>
    </source>
</evidence>
<protein>
    <recommendedName>
        <fullName evidence="4">ABC transporter permease</fullName>
    </recommendedName>
</protein>
<proteinExistence type="predicted"/>